<evidence type="ECO:0000313" key="3">
    <source>
        <dbReference type="Proteomes" id="UP000176329"/>
    </source>
</evidence>
<gene>
    <name evidence="2" type="ORF">A2848_01335</name>
</gene>
<accession>A0A1F6LRS9</accession>
<dbReference type="EMBL" id="MFPV01000020">
    <property type="protein sequence ID" value="OGH62101.1"/>
    <property type="molecule type" value="Genomic_DNA"/>
</dbReference>
<sequence>MKQTTIALVLASSILFIGAGCSSSAEISAEQAKRDALIAKTKEVEAQQAAPSPASAPAATAGPTDGTYCWDKAPKLCHKISFTAGTVELVVGGKASGDEFKLTKNPSGKYSFTATEINSATFLTVKDVNTLEVVTLTTGTSGSTTSPAQTWVRK</sequence>
<name>A0A1F6LRS9_9BACT</name>
<dbReference type="Proteomes" id="UP000176329">
    <property type="component" value="Unassembled WGS sequence"/>
</dbReference>
<feature type="chain" id="PRO_5009525447" evidence="1">
    <location>
        <begin position="26"/>
        <end position="154"/>
    </location>
</feature>
<evidence type="ECO:0000256" key="1">
    <source>
        <dbReference type="SAM" id="SignalP"/>
    </source>
</evidence>
<comment type="caution">
    <text evidence="2">The sequence shown here is derived from an EMBL/GenBank/DDBJ whole genome shotgun (WGS) entry which is preliminary data.</text>
</comment>
<organism evidence="2 3">
    <name type="scientific">Candidatus Magasanikbacteria bacterium RIFCSPHIGHO2_01_FULL_50_8</name>
    <dbReference type="NCBI Taxonomy" id="1798674"/>
    <lineage>
        <taxon>Bacteria</taxon>
        <taxon>Candidatus Magasanikiibacteriota</taxon>
    </lineage>
</organism>
<dbReference type="AlphaFoldDB" id="A0A1F6LRS9"/>
<dbReference type="PROSITE" id="PS51257">
    <property type="entry name" value="PROKAR_LIPOPROTEIN"/>
    <property type="match status" value="1"/>
</dbReference>
<reference evidence="2 3" key="1">
    <citation type="journal article" date="2016" name="Nat. Commun.">
        <title>Thousands of microbial genomes shed light on interconnected biogeochemical processes in an aquifer system.</title>
        <authorList>
            <person name="Anantharaman K."/>
            <person name="Brown C.T."/>
            <person name="Hug L.A."/>
            <person name="Sharon I."/>
            <person name="Castelle C.J."/>
            <person name="Probst A.J."/>
            <person name="Thomas B.C."/>
            <person name="Singh A."/>
            <person name="Wilkins M.J."/>
            <person name="Karaoz U."/>
            <person name="Brodie E.L."/>
            <person name="Williams K.H."/>
            <person name="Hubbard S.S."/>
            <person name="Banfield J.F."/>
        </authorList>
    </citation>
    <scope>NUCLEOTIDE SEQUENCE [LARGE SCALE GENOMIC DNA]</scope>
</reference>
<protein>
    <submittedName>
        <fullName evidence="2">Uncharacterized protein</fullName>
    </submittedName>
</protein>
<feature type="signal peptide" evidence="1">
    <location>
        <begin position="1"/>
        <end position="25"/>
    </location>
</feature>
<proteinExistence type="predicted"/>
<keyword evidence="1" id="KW-0732">Signal</keyword>
<evidence type="ECO:0000313" key="2">
    <source>
        <dbReference type="EMBL" id="OGH62101.1"/>
    </source>
</evidence>